<dbReference type="InterPro" id="IPR036271">
    <property type="entry name" value="Tet_transcr_reg_TetR-rel_C_sf"/>
</dbReference>
<dbReference type="InterPro" id="IPR009057">
    <property type="entry name" value="Homeodomain-like_sf"/>
</dbReference>
<dbReference type="SUPFAM" id="SSF46689">
    <property type="entry name" value="Homeodomain-like"/>
    <property type="match status" value="1"/>
</dbReference>
<dbReference type="InterPro" id="IPR001647">
    <property type="entry name" value="HTH_TetR"/>
</dbReference>
<dbReference type="PROSITE" id="PS50977">
    <property type="entry name" value="HTH_TETR_2"/>
    <property type="match status" value="1"/>
</dbReference>
<proteinExistence type="predicted"/>
<dbReference type="SUPFAM" id="SSF48498">
    <property type="entry name" value="Tetracyclin repressor-like, C-terminal domain"/>
    <property type="match status" value="1"/>
</dbReference>
<evidence type="ECO:0000259" key="5">
    <source>
        <dbReference type="PROSITE" id="PS50977"/>
    </source>
</evidence>
<evidence type="ECO:0000256" key="2">
    <source>
        <dbReference type="ARBA" id="ARBA00023125"/>
    </source>
</evidence>
<dbReference type="PRINTS" id="PR00455">
    <property type="entry name" value="HTHTETR"/>
</dbReference>
<dbReference type="PANTHER" id="PTHR30055">
    <property type="entry name" value="HTH-TYPE TRANSCRIPTIONAL REGULATOR RUTR"/>
    <property type="match status" value="1"/>
</dbReference>
<feature type="domain" description="HTH tetR-type" evidence="5">
    <location>
        <begin position="5"/>
        <end position="65"/>
    </location>
</feature>
<name>A0ABQ3WP15_9ACTN</name>
<dbReference type="EMBL" id="BOMF01000098">
    <property type="protein sequence ID" value="GID47952.1"/>
    <property type="molecule type" value="Genomic_DNA"/>
</dbReference>
<evidence type="ECO:0000256" key="4">
    <source>
        <dbReference type="PROSITE-ProRule" id="PRU00335"/>
    </source>
</evidence>
<protein>
    <recommendedName>
        <fullName evidence="5">HTH tetR-type domain-containing protein</fullName>
    </recommendedName>
</protein>
<gene>
    <name evidence="6" type="ORF">Aca07nite_52270</name>
</gene>
<evidence type="ECO:0000313" key="6">
    <source>
        <dbReference type="EMBL" id="GID47952.1"/>
    </source>
</evidence>
<feature type="DNA-binding region" description="H-T-H motif" evidence="4">
    <location>
        <begin position="28"/>
        <end position="47"/>
    </location>
</feature>
<dbReference type="RefSeq" id="WP_204298068.1">
    <property type="nucleotide sequence ID" value="NZ_BAAAGQ010000024.1"/>
</dbReference>
<dbReference type="Pfam" id="PF00440">
    <property type="entry name" value="TetR_N"/>
    <property type="match status" value="1"/>
</dbReference>
<accession>A0ABQ3WP15</accession>
<sequence>MGVRERRRAALIAAAYELFLDRGVDHVTIDDIADRCDVTRRTVYRYFATREQVALAVEVEILQRWARLLHDLSAGWQGTGADRLRAALADVEQVIDDAADEVRFTRVFDAGPAGDDDSDLGAQFRAAIRDLLAPFVAILHIGSRDGTLTLTSSPELTASTLTNAYLGLAQRVYGMGDRLAEEQLIEPRRMLTELSRLYLAGLSAGGGHAAHHRRDGSGDQ</sequence>
<dbReference type="Gene3D" id="1.10.357.10">
    <property type="entry name" value="Tetracycline Repressor, domain 2"/>
    <property type="match status" value="1"/>
</dbReference>
<dbReference type="InterPro" id="IPR050109">
    <property type="entry name" value="HTH-type_TetR-like_transc_reg"/>
</dbReference>
<keyword evidence="1" id="KW-0805">Transcription regulation</keyword>
<comment type="caution">
    <text evidence="6">The sequence shown here is derived from an EMBL/GenBank/DDBJ whole genome shotgun (WGS) entry which is preliminary data.</text>
</comment>
<dbReference type="PANTHER" id="PTHR30055:SF234">
    <property type="entry name" value="HTH-TYPE TRANSCRIPTIONAL REGULATOR BETI"/>
    <property type="match status" value="1"/>
</dbReference>
<reference evidence="6" key="1">
    <citation type="submission" date="2021-01" db="EMBL/GenBank/DDBJ databases">
        <title>Whole genome shotgun sequence of Actinoplanes capillaceus NBRC 16408.</title>
        <authorList>
            <person name="Komaki H."/>
            <person name="Tamura T."/>
        </authorList>
    </citation>
    <scope>NUCLEOTIDE SEQUENCE [LARGE SCALE GENOMIC DNA]</scope>
    <source>
        <strain evidence="6">NBRC 16408</strain>
    </source>
</reference>
<keyword evidence="2 4" id="KW-0238">DNA-binding</keyword>
<organism evidence="6">
    <name type="scientific">Actinoplanes campanulatus</name>
    <dbReference type="NCBI Taxonomy" id="113559"/>
    <lineage>
        <taxon>Bacteria</taxon>
        <taxon>Bacillati</taxon>
        <taxon>Actinomycetota</taxon>
        <taxon>Actinomycetes</taxon>
        <taxon>Micromonosporales</taxon>
        <taxon>Micromonosporaceae</taxon>
        <taxon>Actinoplanes</taxon>
    </lineage>
</organism>
<keyword evidence="3" id="KW-0804">Transcription</keyword>
<evidence type="ECO:0000256" key="3">
    <source>
        <dbReference type="ARBA" id="ARBA00023163"/>
    </source>
</evidence>
<evidence type="ECO:0000256" key="1">
    <source>
        <dbReference type="ARBA" id="ARBA00023015"/>
    </source>
</evidence>